<evidence type="ECO:0000313" key="4">
    <source>
        <dbReference type="Proteomes" id="UP001652700"/>
    </source>
</evidence>
<dbReference type="Pfam" id="PF00462">
    <property type="entry name" value="Glutaredoxin"/>
    <property type="match status" value="1"/>
</dbReference>
<reference evidence="3" key="1">
    <citation type="submission" date="2025-05" db="UniProtKB">
        <authorList>
            <consortium name="EnsemblMetazoa"/>
        </authorList>
    </citation>
    <scope>IDENTIFICATION</scope>
</reference>
<dbReference type="PANTHER" id="PTHR46990">
    <property type="entry name" value="GLUTAREDOXIN DOMAIN-CONTAINING CYSTEINE-RICH PROTEIN 1"/>
    <property type="match status" value="1"/>
</dbReference>
<dbReference type="PANTHER" id="PTHR46990:SF1">
    <property type="entry name" value="GLUTAREDOXIN DOMAIN-CONTAINING CYSTEINE-RICH PROTEIN 1"/>
    <property type="match status" value="1"/>
</dbReference>
<evidence type="ECO:0000256" key="1">
    <source>
        <dbReference type="SAM" id="MobiDB-lite"/>
    </source>
</evidence>
<dbReference type="Proteomes" id="UP001652700">
    <property type="component" value="Unplaced"/>
</dbReference>
<dbReference type="CDD" id="cd03031">
    <property type="entry name" value="GRX_GRX_like"/>
    <property type="match status" value="1"/>
</dbReference>
<feature type="region of interest" description="Disordered" evidence="1">
    <location>
        <begin position="158"/>
        <end position="185"/>
    </location>
</feature>
<dbReference type="InterPro" id="IPR002109">
    <property type="entry name" value="Glutaredoxin"/>
</dbReference>
<dbReference type="EnsemblMetazoa" id="XM_050662890.1">
    <property type="protein sequence ID" value="XP_050518847.1"/>
    <property type="gene ID" value="LOC114327626"/>
</dbReference>
<feature type="compositionally biased region" description="Polar residues" evidence="1">
    <location>
        <begin position="158"/>
        <end position="170"/>
    </location>
</feature>
<evidence type="ECO:0000313" key="3">
    <source>
        <dbReference type="EnsemblMetazoa" id="XP_050518846.1"/>
    </source>
</evidence>
<accession>A0ABM5L8T1</accession>
<feature type="domain" description="Glutaredoxin" evidence="2">
    <location>
        <begin position="352"/>
        <end position="418"/>
    </location>
</feature>
<dbReference type="PROSITE" id="PS51354">
    <property type="entry name" value="GLUTAREDOXIN_2"/>
    <property type="match status" value="1"/>
</dbReference>
<dbReference type="EnsemblMetazoa" id="XM_050662889.1">
    <property type="protein sequence ID" value="XP_050518846.1"/>
    <property type="gene ID" value="LOC114327626"/>
</dbReference>
<dbReference type="RefSeq" id="XP_050518846.1">
    <property type="nucleotide sequence ID" value="XM_050662889.1"/>
</dbReference>
<dbReference type="Pfam" id="PF23733">
    <property type="entry name" value="GRXCR1-2_C"/>
    <property type="match status" value="1"/>
</dbReference>
<dbReference type="InterPro" id="IPR036249">
    <property type="entry name" value="Thioredoxin-like_sf"/>
</dbReference>
<organism evidence="3 4">
    <name type="scientific">Diabrotica virgifera virgifera</name>
    <name type="common">western corn rootworm</name>
    <dbReference type="NCBI Taxonomy" id="50390"/>
    <lineage>
        <taxon>Eukaryota</taxon>
        <taxon>Metazoa</taxon>
        <taxon>Ecdysozoa</taxon>
        <taxon>Arthropoda</taxon>
        <taxon>Hexapoda</taxon>
        <taxon>Insecta</taxon>
        <taxon>Pterygota</taxon>
        <taxon>Neoptera</taxon>
        <taxon>Endopterygota</taxon>
        <taxon>Coleoptera</taxon>
        <taxon>Polyphaga</taxon>
        <taxon>Cucujiformia</taxon>
        <taxon>Chrysomeloidea</taxon>
        <taxon>Chrysomelidae</taxon>
        <taxon>Galerucinae</taxon>
        <taxon>Diabroticina</taxon>
        <taxon>Diabroticites</taxon>
        <taxon>Diabrotica</taxon>
    </lineage>
</organism>
<dbReference type="SUPFAM" id="SSF52833">
    <property type="entry name" value="Thioredoxin-like"/>
    <property type="match status" value="1"/>
</dbReference>
<dbReference type="RefSeq" id="XP_050518847.1">
    <property type="nucleotide sequence ID" value="XM_050662890.1"/>
</dbReference>
<dbReference type="Gene3D" id="3.40.30.10">
    <property type="entry name" value="Glutaredoxin"/>
    <property type="match status" value="1"/>
</dbReference>
<sequence>MSKTLVPPLQPKTKPHLLQESASATVLPNGTTAAVSLVDVFSTSTHKESNNHVVKILISPQNDNSSKTFVNYNHEGSTEGGTEVISDTAPCIRINLGDVQKSDMSRSYFYYREYNYGAMSSGQISPSETMDSGTCSDLDGTSPPVAMKSKNGVSVTLIGSHNRAPSSSSGAEVDSDDNESSVSCDSLNCGKISPINIPPSTKSTLLPPSLLEDIRQRLPKTPTLEENPYENIPPSLLEDIRQRLPKTPTVEENPYENIDSKNEELDSIISTDMFYKFHINENVNSLVPKIDNVIENETFAGYKDILDDGCTTIKSAKGTVRGVKNRVRAGIATFLQINSTGKNYKEKELGKVVVYTTTMGILRETYQACMKVKQILRLLLVKFEERDVFMSSEYQAEIQERMRCDQILVPQVFVDGVHMGDAETIERLNETGELRRILKPYKSFDVCTTCKVCGGYRLLPCQICKGSKKSVHRNHFTAEFVALKCMNCDEVGLVKCRSCS</sequence>
<keyword evidence="4" id="KW-1185">Reference proteome</keyword>
<evidence type="ECO:0000259" key="2">
    <source>
        <dbReference type="Pfam" id="PF00462"/>
    </source>
</evidence>
<dbReference type="GeneID" id="114327626"/>
<name>A0ABM5L8T1_DIAVI</name>
<dbReference type="InterPro" id="IPR042797">
    <property type="entry name" value="GRXCR1"/>
</dbReference>
<proteinExistence type="predicted"/>
<protein>
    <recommendedName>
        <fullName evidence="2">Glutaredoxin domain-containing protein</fullName>
    </recommendedName>
</protein>